<keyword evidence="3 6" id="KW-1133">Transmembrane helix</keyword>
<keyword evidence="4 6" id="KW-0472">Membrane</keyword>
<comment type="caution">
    <text evidence="9">The sequence shown here is derived from an EMBL/GenBank/DDBJ whole genome shotgun (WGS) entry which is preliminary data.</text>
</comment>
<feature type="domain" description="NADH:quinone oxidoreductase/Mrp antiporter transmembrane" evidence="7">
    <location>
        <begin position="127"/>
        <end position="363"/>
    </location>
</feature>
<feature type="transmembrane region" description="Helical" evidence="6">
    <location>
        <begin position="204"/>
        <end position="229"/>
    </location>
</feature>
<dbReference type="Pfam" id="PF00662">
    <property type="entry name" value="Proton_antipo_N"/>
    <property type="match status" value="1"/>
</dbReference>
<feature type="domain" description="NADH-Ubiquinone oxidoreductase (complex I) chain 5 N-terminal" evidence="8">
    <location>
        <begin position="72"/>
        <end position="110"/>
    </location>
</feature>
<feature type="transmembrane region" description="Helical" evidence="6">
    <location>
        <begin position="109"/>
        <end position="127"/>
    </location>
</feature>
<reference evidence="9 10" key="1">
    <citation type="submission" date="2013-09" db="EMBL/GenBank/DDBJ databases">
        <title>Whole genome sequencing of Halarchaeum acidiphilum strain MH1-52-1.</title>
        <authorList>
            <person name="Shimane Y."/>
            <person name="Minegishi H."/>
            <person name="Nishi S."/>
            <person name="Echigo A."/>
            <person name="Shuto A."/>
            <person name="Konishi M."/>
            <person name="Ito T."/>
            <person name="Ohkuma M."/>
            <person name="Ohta Y."/>
            <person name="Nagano Y."/>
            <person name="Tsubouchi T."/>
            <person name="Mori K."/>
            <person name="Usui K."/>
            <person name="Kamekura M."/>
            <person name="Usami R."/>
            <person name="Takaki Y."/>
            <person name="Hatada Y."/>
        </authorList>
    </citation>
    <scope>NUCLEOTIDE SEQUENCE [LARGE SCALE GENOMIC DNA]</scope>
    <source>
        <strain evidence="9 10">JCM 16109</strain>
    </source>
</reference>
<evidence type="ECO:0000259" key="8">
    <source>
        <dbReference type="Pfam" id="PF00662"/>
    </source>
</evidence>
<dbReference type="EMBL" id="BATA01000003">
    <property type="protein sequence ID" value="GAD51463.1"/>
    <property type="molecule type" value="Genomic_DNA"/>
</dbReference>
<evidence type="ECO:0000256" key="1">
    <source>
        <dbReference type="ARBA" id="ARBA00004141"/>
    </source>
</evidence>
<feature type="transmembrane region" description="Helical" evidence="6">
    <location>
        <begin position="68"/>
        <end position="88"/>
    </location>
</feature>
<evidence type="ECO:0000256" key="2">
    <source>
        <dbReference type="ARBA" id="ARBA00022692"/>
    </source>
</evidence>
<sequence length="510" mass="52981">MTGDYPASRTSETMTDTQSTRTIGGLSDTASESPARTPAWLTRLVWALWVACLGVLVARAATGTTWDVAGVLTVDGLTAVMWVAVTFFSGIVHSYSRRYMAGSERIETFFARTFAFTLTVMVLVAAANTALFVLAWLAMGLLMADLIGYARDWPQARAAASLARRYFLASSALVAVAAAALWATTGATTFDGIAATADTLPGTVWLLVAAALLLAAMVQSALVPFHTWLLSSMTAPTPASALMHAGFVNAGGILLVRFAPVVTADTRFMLIVVAVGAASALVGKLLRTVQSDVKGRLGCSTTGQMSYMIMQAGLGFFAAAVTHLILHGFYKAYMFLSNGSRVAHTTPGHGHGETPSLTAVGALATAATAVAGGAIFAAITGEGLRADSGLLLVGLVVLTTLHAARQALGRTGVAPAVRYGAVALVFLPAIAVYGLVYTAIEGVMAGSVVTAAPTALGPVHLAVAAAFAIVYLAIETGAYRRSDRLYVALRNATQPAPETVTTNTEEYNEY</sequence>
<evidence type="ECO:0000256" key="3">
    <source>
        <dbReference type="ARBA" id="ARBA00022989"/>
    </source>
</evidence>
<keyword evidence="10" id="KW-1185">Reference proteome</keyword>
<dbReference type="GO" id="GO:0042773">
    <property type="term" value="P:ATP synthesis coupled electron transport"/>
    <property type="evidence" value="ECO:0007669"/>
    <property type="project" value="InterPro"/>
</dbReference>
<evidence type="ECO:0000256" key="4">
    <source>
        <dbReference type="ARBA" id="ARBA00023136"/>
    </source>
</evidence>
<feature type="transmembrane region" description="Helical" evidence="6">
    <location>
        <begin position="388"/>
        <end position="404"/>
    </location>
</feature>
<evidence type="ECO:0000256" key="6">
    <source>
        <dbReference type="SAM" id="Phobius"/>
    </source>
</evidence>
<dbReference type="Pfam" id="PF00361">
    <property type="entry name" value="Proton_antipo_M"/>
    <property type="match status" value="1"/>
</dbReference>
<dbReference type="AlphaFoldDB" id="U3A9M5"/>
<feature type="transmembrane region" description="Helical" evidence="6">
    <location>
        <begin position="44"/>
        <end position="62"/>
    </location>
</feature>
<feature type="transmembrane region" description="Helical" evidence="6">
    <location>
        <begin position="416"/>
        <end position="440"/>
    </location>
</feature>
<evidence type="ECO:0000313" key="10">
    <source>
        <dbReference type="Proteomes" id="UP000016986"/>
    </source>
</evidence>
<gene>
    <name evidence="9" type="ORF">MBEHAL_0223</name>
</gene>
<dbReference type="InterPro" id="IPR001750">
    <property type="entry name" value="ND/Mrp_TM"/>
</dbReference>
<name>U3A9M5_9EURY</name>
<dbReference type="PRINTS" id="PR01434">
    <property type="entry name" value="NADHDHGNASE5"/>
</dbReference>
<dbReference type="InterPro" id="IPR003945">
    <property type="entry name" value="NU5C-like"/>
</dbReference>
<dbReference type="GO" id="GO:0003954">
    <property type="term" value="F:NADH dehydrogenase activity"/>
    <property type="evidence" value="ECO:0007669"/>
    <property type="project" value="TreeGrafter"/>
</dbReference>
<feature type="compositionally biased region" description="Polar residues" evidence="5">
    <location>
        <begin position="8"/>
        <end position="33"/>
    </location>
</feature>
<keyword evidence="2 6" id="KW-0812">Transmembrane</keyword>
<feature type="region of interest" description="Disordered" evidence="5">
    <location>
        <begin position="1"/>
        <end position="33"/>
    </location>
</feature>
<feature type="transmembrane region" description="Helical" evidence="6">
    <location>
        <begin position="162"/>
        <end position="184"/>
    </location>
</feature>
<accession>U3A9M5</accession>
<proteinExistence type="predicted"/>
<organism evidence="9 10">
    <name type="scientific">Halarchaeum acidiphilum MH1-52-1</name>
    <dbReference type="NCBI Taxonomy" id="1261545"/>
    <lineage>
        <taxon>Archaea</taxon>
        <taxon>Methanobacteriati</taxon>
        <taxon>Methanobacteriota</taxon>
        <taxon>Stenosarchaea group</taxon>
        <taxon>Halobacteria</taxon>
        <taxon>Halobacteriales</taxon>
        <taxon>Halobacteriaceae</taxon>
    </lineage>
</organism>
<protein>
    <submittedName>
        <fullName evidence="9">NADH dehydrogenase, subunit 5</fullName>
    </submittedName>
</protein>
<dbReference type="PANTHER" id="PTHR42829">
    <property type="entry name" value="NADH-UBIQUINONE OXIDOREDUCTASE CHAIN 5"/>
    <property type="match status" value="1"/>
</dbReference>
<dbReference type="Proteomes" id="UP000016986">
    <property type="component" value="Unassembled WGS sequence"/>
</dbReference>
<evidence type="ECO:0000259" key="7">
    <source>
        <dbReference type="Pfam" id="PF00361"/>
    </source>
</evidence>
<feature type="transmembrane region" description="Helical" evidence="6">
    <location>
        <begin position="241"/>
        <end position="262"/>
    </location>
</feature>
<dbReference type="GO" id="GO:0008137">
    <property type="term" value="F:NADH dehydrogenase (ubiquinone) activity"/>
    <property type="evidence" value="ECO:0007669"/>
    <property type="project" value="InterPro"/>
</dbReference>
<evidence type="ECO:0000313" key="9">
    <source>
        <dbReference type="EMBL" id="GAD51463.1"/>
    </source>
</evidence>
<feature type="transmembrane region" description="Helical" evidence="6">
    <location>
        <begin position="452"/>
        <end position="474"/>
    </location>
</feature>
<evidence type="ECO:0000256" key="5">
    <source>
        <dbReference type="SAM" id="MobiDB-lite"/>
    </source>
</evidence>
<dbReference type="GO" id="GO:0016020">
    <property type="term" value="C:membrane"/>
    <property type="evidence" value="ECO:0007669"/>
    <property type="project" value="UniProtKB-SubCell"/>
</dbReference>
<feature type="transmembrane region" description="Helical" evidence="6">
    <location>
        <begin position="268"/>
        <end position="286"/>
    </location>
</feature>
<dbReference type="eggNOG" id="arCOG01542">
    <property type="taxonomic scope" value="Archaea"/>
</dbReference>
<dbReference type="GO" id="GO:0015990">
    <property type="term" value="P:electron transport coupled proton transport"/>
    <property type="evidence" value="ECO:0007669"/>
    <property type="project" value="TreeGrafter"/>
</dbReference>
<feature type="transmembrane region" description="Helical" evidence="6">
    <location>
        <begin position="307"/>
        <end position="330"/>
    </location>
</feature>
<dbReference type="PANTHER" id="PTHR42829:SF1">
    <property type="entry name" value="INORGANIC CARBON TRANSPORTER SUBUNIT DABB-RELATED"/>
    <property type="match status" value="1"/>
</dbReference>
<dbReference type="InterPro" id="IPR001516">
    <property type="entry name" value="Proton_antipo_N"/>
</dbReference>
<comment type="subcellular location">
    <subcellularLocation>
        <location evidence="1">Membrane</location>
        <topology evidence="1">Multi-pass membrane protein</topology>
    </subcellularLocation>
</comment>